<dbReference type="SUPFAM" id="SSF54236">
    <property type="entry name" value="Ubiquitin-like"/>
    <property type="match status" value="1"/>
</dbReference>
<accession>A0A1J1IN67</accession>
<keyword evidence="2" id="KW-0963">Cytoplasm</keyword>
<organism evidence="4 5">
    <name type="scientific">Clunio marinus</name>
    <dbReference type="NCBI Taxonomy" id="568069"/>
    <lineage>
        <taxon>Eukaryota</taxon>
        <taxon>Metazoa</taxon>
        <taxon>Ecdysozoa</taxon>
        <taxon>Arthropoda</taxon>
        <taxon>Hexapoda</taxon>
        <taxon>Insecta</taxon>
        <taxon>Pterygota</taxon>
        <taxon>Neoptera</taxon>
        <taxon>Endopterygota</taxon>
        <taxon>Diptera</taxon>
        <taxon>Nematocera</taxon>
        <taxon>Chironomoidea</taxon>
        <taxon>Chironomidae</taxon>
        <taxon>Clunio</taxon>
    </lineage>
</organism>
<evidence type="ECO:0000259" key="3">
    <source>
        <dbReference type="PROSITE" id="PS50053"/>
    </source>
</evidence>
<dbReference type="Gene3D" id="3.10.20.90">
    <property type="entry name" value="Phosphatidylinositol 3-kinase Catalytic Subunit, Chain A, domain 1"/>
    <property type="match status" value="1"/>
</dbReference>
<dbReference type="GO" id="GO:0071818">
    <property type="term" value="C:BAT3 complex"/>
    <property type="evidence" value="ECO:0007669"/>
    <property type="project" value="TreeGrafter"/>
</dbReference>
<dbReference type="STRING" id="568069.A0A1J1IN67"/>
<name>A0A1J1IN67_9DIPT</name>
<evidence type="ECO:0000256" key="2">
    <source>
        <dbReference type="ARBA" id="ARBA00022490"/>
    </source>
</evidence>
<dbReference type="EMBL" id="CVRI01000056">
    <property type="protein sequence ID" value="CRL01669.1"/>
    <property type="molecule type" value="Genomic_DNA"/>
</dbReference>
<dbReference type="Proteomes" id="UP000183832">
    <property type="component" value="Unassembled WGS sequence"/>
</dbReference>
<dbReference type="PROSITE" id="PS50053">
    <property type="entry name" value="UBIQUITIN_2"/>
    <property type="match status" value="1"/>
</dbReference>
<gene>
    <name evidence="4" type="ORF">CLUMA_CG014889</name>
</gene>
<dbReference type="PROSITE" id="PS00299">
    <property type="entry name" value="UBIQUITIN_1"/>
    <property type="match status" value="1"/>
</dbReference>
<protein>
    <submittedName>
        <fullName evidence="4">CLUMA_CG014889, isoform A</fullName>
    </submittedName>
</protein>
<dbReference type="InterPro" id="IPR019956">
    <property type="entry name" value="Ubiquitin_dom"/>
</dbReference>
<dbReference type="PRINTS" id="PR00348">
    <property type="entry name" value="UBIQUITIN"/>
</dbReference>
<evidence type="ECO:0000313" key="5">
    <source>
        <dbReference type="Proteomes" id="UP000183832"/>
    </source>
</evidence>
<evidence type="ECO:0000256" key="1">
    <source>
        <dbReference type="ARBA" id="ARBA00004514"/>
    </source>
</evidence>
<proteinExistence type="predicted"/>
<dbReference type="Pfam" id="PF00240">
    <property type="entry name" value="ubiquitin"/>
    <property type="match status" value="1"/>
</dbReference>
<dbReference type="AlphaFoldDB" id="A0A1J1IN67"/>
<dbReference type="GO" id="GO:0071816">
    <property type="term" value="P:tail-anchored membrane protein insertion into ER membrane"/>
    <property type="evidence" value="ECO:0007669"/>
    <property type="project" value="TreeGrafter"/>
</dbReference>
<reference evidence="4 5" key="1">
    <citation type="submission" date="2015-04" db="EMBL/GenBank/DDBJ databases">
        <authorList>
            <person name="Syromyatnikov M.Y."/>
            <person name="Popov V.N."/>
        </authorList>
    </citation>
    <scope>NUCLEOTIDE SEQUENCE [LARGE SCALE GENOMIC DNA]</scope>
</reference>
<feature type="domain" description="Ubiquitin-like" evidence="3">
    <location>
        <begin position="1"/>
        <end position="69"/>
    </location>
</feature>
<dbReference type="InterPro" id="IPR000626">
    <property type="entry name" value="Ubiquitin-like_dom"/>
</dbReference>
<dbReference type="GO" id="GO:0051087">
    <property type="term" value="F:protein-folding chaperone binding"/>
    <property type="evidence" value="ECO:0007669"/>
    <property type="project" value="TreeGrafter"/>
</dbReference>
<dbReference type="FunFam" id="3.10.20.90:FF:000205">
    <property type="entry name" value="2'-5'-oligoadenylate synthase-like protein 2"/>
    <property type="match status" value="1"/>
</dbReference>
<dbReference type="PANTHER" id="PTHR46555:SF1">
    <property type="entry name" value="UBIQUITIN-LIKE PROTEIN 4A"/>
    <property type="match status" value="1"/>
</dbReference>
<dbReference type="InterPro" id="IPR019954">
    <property type="entry name" value="Ubiquitin_CS"/>
</dbReference>
<dbReference type="InterPro" id="IPR047154">
    <property type="entry name" value="UBL4A-like"/>
</dbReference>
<sequence>MKLFIKELKGNEVVLDIQDEAFIADVKRQVESKLNIPVAQQKLIYLGKILQDSSKVKDYKIQDNAKLMLTRVAKPDLKKLIHTHFNKFYDSETATAMTNLFIENMKQKLKDFSLDDLDRFAEVILRDS</sequence>
<dbReference type="SMART" id="SM00213">
    <property type="entry name" value="UBQ"/>
    <property type="match status" value="1"/>
</dbReference>
<dbReference type="OrthoDB" id="417450at2759"/>
<evidence type="ECO:0000313" key="4">
    <source>
        <dbReference type="EMBL" id="CRL01669.1"/>
    </source>
</evidence>
<dbReference type="GO" id="GO:0006620">
    <property type="term" value="P:post-translational protein targeting to endoplasmic reticulum membrane"/>
    <property type="evidence" value="ECO:0007669"/>
    <property type="project" value="InterPro"/>
</dbReference>
<comment type="subcellular location">
    <subcellularLocation>
        <location evidence="1">Cytoplasm</location>
        <location evidence="1">Cytosol</location>
    </subcellularLocation>
</comment>
<keyword evidence="5" id="KW-1185">Reference proteome</keyword>
<dbReference type="InterPro" id="IPR029071">
    <property type="entry name" value="Ubiquitin-like_domsf"/>
</dbReference>
<dbReference type="PANTHER" id="PTHR46555">
    <property type="entry name" value="UBIQUITIN-LIKE PROTEIN 4A"/>
    <property type="match status" value="1"/>
</dbReference>